<evidence type="ECO:0000256" key="13">
    <source>
        <dbReference type="ARBA" id="ARBA00037864"/>
    </source>
</evidence>
<dbReference type="PRINTS" id="PR00449">
    <property type="entry name" value="RASTRNSFRMNG"/>
</dbReference>
<evidence type="ECO:0000256" key="8">
    <source>
        <dbReference type="ARBA" id="ARBA00023134"/>
    </source>
</evidence>
<dbReference type="SMART" id="SM00175">
    <property type="entry name" value="RAB"/>
    <property type="match status" value="1"/>
</dbReference>
<dbReference type="Gene3D" id="3.10.280.10">
    <property type="entry name" value="Mitochondrial glycoprotein"/>
    <property type="match status" value="1"/>
</dbReference>
<dbReference type="SMART" id="SM00177">
    <property type="entry name" value="ARF"/>
    <property type="match status" value="1"/>
</dbReference>
<evidence type="ECO:0000256" key="2">
    <source>
        <dbReference type="ARBA" id="ARBA00005457"/>
    </source>
</evidence>
<keyword evidence="10" id="KW-0449">Lipoprotein</keyword>
<keyword evidence="6" id="KW-0547">Nucleotide-binding</keyword>
<dbReference type="InterPro" id="IPR005225">
    <property type="entry name" value="Small_GTP-bd"/>
</dbReference>
<dbReference type="GO" id="GO:0005759">
    <property type="term" value="C:mitochondrial matrix"/>
    <property type="evidence" value="ECO:0007669"/>
    <property type="project" value="InterPro"/>
</dbReference>
<evidence type="ECO:0000256" key="5">
    <source>
        <dbReference type="ARBA" id="ARBA00022553"/>
    </source>
</evidence>
<sequence>MNGIIRNTLRSPRPGASRNSSCRHSHTKAEKELVEFLAEEIIAEKKAQKLKTIPTELDGFKVSLDGADVNLEKTQDNETIRISFNINHTVDSDSEPNIEVTSDSPDIGDMKSKPSFTVDIVRGNQTLGFTCSFNNEPGASGANDSYNDIFGIDEITLYTGEHSDKVYAVAGEIIDGSVVDLMSYSDREEMSNRDPDNLISTNDETFDYLFKIVLIGDCGTGKTCVVQRFRSGTFIERHGNTIGVDFSMKTVLIDDKKVKLQIWDTAGQERFRTITQSYYRSANGVVVVYDITKKSTFLSLQHWVEEVRRYTSSHVLLILVGNKCDLESLREVEKGEAEALCQYLPEVLQVVETSAKENTNIDSVFFYLASELKRRHENRQINANGDEVVRLGASRKLSSCSSCSYKIF</sequence>
<protein>
    <recommendedName>
        <fullName evidence="15">Ras-related protein Rab-43</fullName>
    </recommendedName>
</protein>
<evidence type="ECO:0000256" key="7">
    <source>
        <dbReference type="ARBA" id="ARBA00023034"/>
    </source>
</evidence>
<evidence type="ECO:0000256" key="1">
    <source>
        <dbReference type="ARBA" id="ARBA00004580"/>
    </source>
</evidence>
<evidence type="ECO:0000256" key="11">
    <source>
        <dbReference type="ARBA" id="ARBA00023289"/>
    </source>
</evidence>
<evidence type="ECO:0000256" key="15">
    <source>
        <dbReference type="ARBA" id="ARBA00067841"/>
    </source>
</evidence>
<evidence type="ECO:0000256" key="16">
    <source>
        <dbReference type="SAM" id="MobiDB-lite"/>
    </source>
</evidence>
<dbReference type="PROSITE" id="PS51421">
    <property type="entry name" value="RAS"/>
    <property type="match status" value="1"/>
</dbReference>
<keyword evidence="12" id="KW-0968">Cytoplasmic vesicle</keyword>
<dbReference type="InterPro" id="IPR001806">
    <property type="entry name" value="Small_GTPase"/>
</dbReference>
<comment type="caution">
    <text evidence="17">The sequence shown here is derived from an EMBL/GenBank/DDBJ whole genome shotgun (WGS) entry which is preliminary data.</text>
</comment>
<dbReference type="GO" id="GO:0005525">
    <property type="term" value="F:GTP binding"/>
    <property type="evidence" value="ECO:0007669"/>
    <property type="project" value="UniProtKB-KW"/>
</dbReference>
<dbReference type="Pfam" id="PF02330">
    <property type="entry name" value="MAM33"/>
    <property type="match status" value="1"/>
</dbReference>
<dbReference type="SMART" id="SM00174">
    <property type="entry name" value="RHO"/>
    <property type="match status" value="1"/>
</dbReference>
<accession>A0A833W2V6</accession>
<dbReference type="SUPFAM" id="SSF54529">
    <property type="entry name" value="Mitochondrial glycoprotein MAM33-like"/>
    <property type="match status" value="1"/>
</dbReference>
<feature type="region of interest" description="Disordered" evidence="16">
    <location>
        <begin position="1"/>
        <end position="27"/>
    </location>
</feature>
<dbReference type="Pfam" id="PF00071">
    <property type="entry name" value="Ras"/>
    <property type="match status" value="1"/>
</dbReference>
<dbReference type="GO" id="GO:0030670">
    <property type="term" value="C:phagocytic vesicle membrane"/>
    <property type="evidence" value="ECO:0007669"/>
    <property type="project" value="UniProtKB-SubCell"/>
</dbReference>
<dbReference type="Proteomes" id="UP000655588">
    <property type="component" value="Unassembled WGS sequence"/>
</dbReference>
<feature type="region of interest" description="Disordered" evidence="16">
    <location>
        <begin position="93"/>
        <end position="112"/>
    </location>
</feature>
<comment type="similarity">
    <text evidence="3">Belongs to the small GTPase superfamily. Rab family.</text>
</comment>
<dbReference type="SUPFAM" id="SSF52540">
    <property type="entry name" value="P-loop containing nucleoside triphosphate hydrolases"/>
    <property type="match status" value="1"/>
</dbReference>
<dbReference type="AlphaFoldDB" id="A0A833W2V6"/>
<dbReference type="GO" id="GO:0003924">
    <property type="term" value="F:GTPase activity"/>
    <property type="evidence" value="ECO:0007669"/>
    <property type="project" value="InterPro"/>
</dbReference>
<evidence type="ECO:0000256" key="4">
    <source>
        <dbReference type="ARBA" id="ARBA00022481"/>
    </source>
</evidence>
<evidence type="ECO:0000256" key="6">
    <source>
        <dbReference type="ARBA" id="ARBA00022741"/>
    </source>
</evidence>
<evidence type="ECO:0000313" key="18">
    <source>
        <dbReference type="Proteomes" id="UP000655588"/>
    </source>
</evidence>
<dbReference type="GO" id="GO:0005794">
    <property type="term" value="C:Golgi apparatus"/>
    <property type="evidence" value="ECO:0007669"/>
    <property type="project" value="UniProtKB-SubCell"/>
</dbReference>
<dbReference type="InterPro" id="IPR036561">
    <property type="entry name" value="MAM33_sf"/>
</dbReference>
<dbReference type="SMART" id="SM00176">
    <property type="entry name" value="RAN"/>
    <property type="match status" value="1"/>
</dbReference>
<dbReference type="FunFam" id="3.40.50.300:FF:000803">
    <property type="entry name" value="Ras-related protein Rab-43"/>
    <property type="match status" value="1"/>
</dbReference>
<comment type="similarity">
    <text evidence="2">Belongs to the MAM33 family.</text>
</comment>
<gene>
    <name evidence="17" type="ORF">E2986_10129</name>
</gene>
<dbReference type="NCBIfam" id="TIGR00231">
    <property type="entry name" value="small_GTP"/>
    <property type="match status" value="1"/>
</dbReference>
<dbReference type="InterPro" id="IPR027417">
    <property type="entry name" value="P-loop_NTPase"/>
</dbReference>
<dbReference type="PROSITE" id="PS51420">
    <property type="entry name" value="RHO"/>
    <property type="match status" value="1"/>
</dbReference>
<evidence type="ECO:0000313" key="17">
    <source>
        <dbReference type="EMBL" id="KAF3430814.1"/>
    </source>
</evidence>
<keyword evidence="11" id="KW-0636">Prenylation</keyword>
<organism evidence="17 18">
    <name type="scientific">Frieseomelitta varia</name>
    <dbReference type="NCBI Taxonomy" id="561572"/>
    <lineage>
        <taxon>Eukaryota</taxon>
        <taxon>Metazoa</taxon>
        <taxon>Ecdysozoa</taxon>
        <taxon>Arthropoda</taxon>
        <taxon>Hexapoda</taxon>
        <taxon>Insecta</taxon>
        <taxon>Pterygota</taxon>
        <taxon>Neoptera</taxon>
        <taxon>Endopterygota</taxon>
        <taxon>Hymenoptera</taxon>
        <taxon>Apocrita</taxon>
        <taxon>Aculeata</taxon>
        <taxon>Apoidea</taxon>
        <taxon>Anthophila</taxon>
        <taxon>Apidae</taxon>
        <taxon>Frieseomelitta</taxon>
    </lineage>
</organism>
<evidence type="ECO:0000256" key="9">
    <source>
        <dbReference type="ARBA" id="ARBA00023136"/>
    </source>
</evidence>
<keyword evidence="4" id="KW-0488">Methylation</keyword>
<keyword evidence="5" id="KW-0597">Phosphoprotein</keyword>
<dbReference type="InterPro" id="IPR050227">
    <property type="entry name" value="Rab"/>
</dbReference>
<dbReference type="PANTHER" id="PTHR47977">
    <property type="entry name" value="RAS-RELATED PROTEIN RAB"/>
    <property type="match status" value="1"/>
</dbReference>
<keyword evidence="18" id="KW-1185">Reference proteome</keyword>
<dbReference type="PROSITE" id="PS51419">
    <property type="entry name" value="RAB"/>
    <property type="match status" value="1"/>
</dbReference>
<reference evidence="17" key="1">
    <citation type="submission" date="2019-11" db="EMBL/GenBank/DDBJ databases">
        <title>The nuclear and mitochondrial genomes of Frieseomelitta varia - a highly eusocial stingless bee (Meliponini) with a permanently sterile worker caste.</title>
        <authorList>
            <person name="Freitas F.C.P."/>
            <person name="Lourenco A.P."/>
            <person name="Nunes F.M.F."/>
            <person name="Paschoal A.R."/>
            <person name="Abreu F.C.P."/>
            <person name="Barbin F.O."/>
            <person name="Bataglia L."/>
            <person name="Cardoso-Junior C.A.M."/>
            <person name="Cervoni M.S."/>
            <person name="Silva S.R."/>
            <person name="Dalarmi F."/>
            <person name="Del Lama M.A."/>
            <person name="Depintor T.S."/>
            <person name="Ferreira K.M."/>
            <person name="Goria P.S."/>
            <person name="Jaskot M.C."/>
            <person name="Lago D.C."/>
            <person name="Luna-Lucena D."/>
            <person name="Moda L.M."/>
            <person name="Nascimento L."/>
            <person name="Pedrino M."/>
            <person name="Rabico F.O."/>
            <person name="Sanches F.C."/>
            <person name="Santos D.E."/>
            <person name="Santos C.G."/>
            <person name="Vieira J."/>
            <person name="Lopes T.F."/>
            <person name="Barchuk A.R."/>
            <person name="Hartfelder K."/>
            <person name="Simoes Z.L.P."/>
            <person name="Bitondi M.M.G."/>
            <person name="Pinheiro D.G."/>
        </authorList>
    </citation>
    <scope>NUCLEOTIDE SEQUENCE</scope>
    <source>
        <strain evidence="17">USP_RPSP 00005682</strain>
        <tissue evidence="17">Whole individual</tissue>
    </source>
</reference>
<proteinExistence type="inferred from homology"/>
<keyword evidence="9" id="KW-0472">Membrane</keyword>
<keyword evidence="7" id="KW-0333">Golgi apparatus</keyword>
<dbReference type="InterPro" id="IPR003428">
    <property type="entry name" value="MAM33"/>
</dbReference>
<evidence type="ECO:0000256" key="10">
    <source>
        <dbReference type="ARBA" id="ARBA00023288"/>
    </source>
</evidence>
<comment type="subcellular location">
    <subcellularLocation>
        <location evidence="1">Cytoplasmic vesicle</location>
        <location evidence="1">Phagosome membrane</location>
    </subcellularLocation>
    <subcellularLocation>
        <location evidence="14">Endomembrane system</location>
        <topology evidence="14">Lipid-anchor</topology>
        <orientation evidence="14">Cytoplasmic side</orientation>
    </subcellularLocation>
    <subcellularLocation>
        <location evidence="13">Golgi apparatus</location>
        <location evidence="13">trans-Golgi network membrane</location>
        <topology evidence="13">Lipid-anchor</topology>
    </subcellularLocation>
</comment>
<evidence type="ECO:0000256" key="12">
    <source>
        <dbReference type="ARBA" id="ARBA00023329"/>
    </source>
</evidence>
<evidence type="ECO:0000256" key="14">
    <source>
        <dbReference type="ARBA" id="ARBA00046278"/>
    </source>
</evidence>
<dbReference type="Gene3D" id="3.40.50.300">
    <property type="entry name" value="P-loop containing nucleotide triphosphate hydrolases"/>
    <property type="match status" value="1"/>
</dbReference>
<evidence type="ECO:0000256" key="3">
    <source>
        <dbReference type="ARBA" id="ARBA00006270"/>
    </source>
</evidence>
<dbReference type="SMART" id="SM00173">
    <property type="entry name" value="RAS"/>
    <property type="match status" value="1"/>
</dbReference>
<dbReference type="EMBL" id="WNWW01000003">
    <property type="protein sequence ID" value="KAF3430814.1"/>
    <property type="molecule type" value="Genomic_DNA"/>
</dbReference>
<name>A0A833W2V6_9HYME</name>
<keyword evidence="8" id="KW-0342">GTP-binding</keyword>